<gene>
    <name evidence="2" type="ORF">PMG25_14255</name>
</gene>
<evidence type="ECO:0000256" key="1">
    <source>
        <dbReference type="SAM" id="Coils"/>
    </source>
</evidence>
<dbReference type="RefSeq" id="WP_283767559.1">
    <property type="nucleotide sequence ID" value="NZ_JAQOSO010000079.1"/>
</dbReference>
<protein>
    <submittedName>
        <fullName evidence="2">Uncharacterized protein</fullName>
    </submittedName>
</protein>
<comment type="caution">
    <text evidence="2">The sequence shown here is derived from an EMBL/GenBank/DDBJ whole genome shotgun (WGS) entry which is preliminary data.</text>
</comment>
<dbReference type="EMBL" id="JAQOSO010000079">
    <property type="protein sequence ID" value="MDJ1175255.1"/>
    <property type="molecule type" value="Genomic_DNA"/>
</dbReference>
<reference evidence="2 3" key="1">
    <citation type="submission" date="2023-01" db="EMBL/GenBank/DDBJ databases">
        <title>Novel diversity within Roseofilum (Cyanobacteria; Desertifilaceae) from marine benthic mats with descriptions of four novel species.</title>
        <authorList>
            <person name="Wang Y."/>
            <person name="Berthold D.E."/>
            <person name="Hu J."/>
            <person name="Lefler F.W."/>
            <person name="Laughinghouse H.D. IV."/>
        </authorList>
    </citation>
    <scope>NUCLEOTIDE SEQUENCE [LARGE SCALE GENOMIC DNA]</scope>
    <source>
        <strain evidence="2 3">BLCC-M114</strain>
    </source>
</reference>
<evidence type="ECO:0000313" key="3">
    <source>
        <dbReference type="Proteomes" id="UP001235849"/>
    </source>
</evidence>
<keyword evidence="1" id="KW-0175">Coiled coil</keyword>
<keyword evidence="3" id="KW-1185">Reference proteome</keyword>
<evidence type="ECO:0000313" key="2">
    <source>
        <dbReference type="EMBL" id="MDJ1175255.1"/>
    </source>
</evidence>
<name>A0ABT7B7X4_9CYAN</name>
<accession>A0ABT7B7X4</accession>
<sequence length="150" mass="17184">MTFEEMQNIIQSMLAVQRELQESQVELKEGQQEVRASLETMRASLEAMRASLETMRATQQEFRGSLEVFRATQQEFRMSLEALKGSQEAQSDVLRELIGKYGDLASSSVRQNQILDRLIGYSLNNESDHLNLEEKLQALEARVKRIESSD</sequence>
<dbReference type="Proteomes" id="UP001235849">
    <property type="component" value="Unassembled WGS sequence"/>
</dbReference>
<proteinExistence type="predicted"/>
<feature type="coiled-coil region" evidence="1">
    <location>
        <begin position="13"/>
        <end position="58"/>
    </location>
</feature>
<organism evidence="2 3">
    <name type="scientific">Roseofilum capinflatum BLCC-M114</name>
    <dbReference type="NCBI Taxonomy" id="3022440"/>
    <lineage>
        <taxon>Bacteria</taxon>
        <taxon>Bacillati</taxon>
        <taxon>Cyanobacteriota</taxon>
        <taxon>Cyanophyceae</taxon>
        <taxon>Desertifilales</taxon>
        <taxon>Desertifilaceae</taxon>
        <taxon>Roseofilum</taxon>
        <taxon>Roseofilum capinflatum</taxon>
    </lineage>
</organism>